<organism evidence="2 3">
    <name type="scientific">Devosia litorisediminis</name>
    <dbReference type="NCBI Taxonomy" id="2829817"/>
    <lineage>
        <taxon>Bacteria</taxon>
        <taxon>Pseudomonadati</taxon>
        <taxon>Pseudomonadota</taxon>
        <taxon>Alphaproteobacteria</taxon>
        <taxon>Hyphomicrobiales</taxon>
        <taxon>Devosiaceae</taxon>
        <taxon>Devosia</taxon>
    </lineage>
</organism>
<accession>A0A942I4U9</accession>
<comment type="caution">
    <text evidence="2">The sequence shown here is derived from an EMBL/GenBank/DDBJ whole genome shotgun (WGS) entry which is preliminary data.</text>
</comment>
<reference evidence="2" key="1">
    <citation type="submission" date="2021-04" db="EMBL/GenBank/DDBJ databases">
        <title>Devosia litorisediminis sp. nov., isolated from a sand dune.</title>
        <authorList>
            <person name="Park S."/>
            <person name="Yoon J.-H."/>
        </authorList>
    </citation>
    <scope>NUCLEOTIDE SEQUENCE</scope>
    <source>
        <strain evidence="2">BSSL-BM10</strain>
    </source>
</reference>
<evidence type="ECO:0000313" key="3">
    <source>
        <dbReference type="Proteomes" id="UP000678281"/>
    </source>
</evidence>
<proteinExistence type="predicted"/>
<sequence length="373" mass="39697">MSAMSASLPRIVPKKTWVRPAAIGLLTAMVLLLLGGNLAGNGALERSVAAQDMLLRWEQGSLLQGLIDWLAGWFIGVVDQRTALALIYITVAAVGAAALFRQLRTSDWPLVPAVLALLLVVSHPMLLQTVTTAGPEFLIVIATALLIPGRRGLEAVGDAQSVINYGLILPLLLMAGPSLAALIPFLLLAVPLSDPEARRRPRAFLAMLLVGIVPVLIIVLGVIVIAARSGIGPGALIAPFMRAFEAQQSPLMGPVALMALSAPVGFAVLLHAVIPDRRRKVFTSAMVAVVPLYLAVGNSLFAFNLSPWLPAVALMAAALGWLAATRIRSWMHWLVLLLLLAGSAASWWLAPHWSQPGWLDGLMPIQLFGWQVG</sequence>
<evidence type="ECO:0000313" key="2">
    <source>
        <dbReference type="EMBL" id="MBS3847881.1"/>
    </source>
</evidence>
<feature type="transmembrane region" description="Helical" evidence="1">
    <location>
        <begin position="331"/>
        <end position="350"/>
    </location>
</feature>
<dbReference type="EMBL" id="JAGXTP010000001">
    <property type="protein sequence ID" value="MBS3847881.1"/>
    <property type="molecule type" value="Genomic_DNA"/>
</dbReference>
<feature type="transmembrane region" description="Helical" evidence="1">
    <location>
        <begin position="307"/>
        <end position="324"/>
    </location>
</feature>
<evidence type="ECO:0000256" key="1">
    <source>
        <dbReference type="SAM" id="Phobius"/>
    </source>
</evidence>
<feature type="transmembrane region" description="Helical" evidence="1">
    <location>
        <begin position="281"/>
        <end position="301"/>
    </location>
</feature>
<keyword evidence="1" id="KW-0472">Membrane</keyword>
<feature type="transmembrane region" description="Helical" evidence="1">
    <location>
        <begin position="251"/>
        <end position="274"/>
    </location>
</feature>
<feature type="transmembrane region" description="Helical" evidence="1">
    <location>
        <begin position="165"/>
        <end position="192"/>
    </location>
</feature>
<keyword evidence="3" id="KW-1185">Reference proteome</keyword>
<keyword evidence="1" id="KW-0812">Transmembrane</keyword>
<name>A0A942I4U9_9HYPH</name>
<dbReference type="AlphaFoldDB" id="A0A942I4U9"/>
<feature type="transmembrane region" description="Helical" evidence="1">
    <location>
        <begin position="85"/>
        <end position="103"/>
    </location>
</feature>
<protein>
    <submittedName>
        <fullName evidence="2">Uncharacterized protein</fullName>
    </submittedName>
</protein>
<keyword evidence="1" id="KW-1133">Transmembrane helix</keyword>
<feature type="transmembrane region" description="Helical" evidence="1">
    <location>
        <begin position="109"/>
        <end position="127"/>
    </location>
</feature>
<gene>
    <name evidence="2" type="ORF">KD146_04135</name>
</gene>
<dbReference type="Proteomes" id="UP000678281">
    <property type="component" value="Unassembled WGS sequence"/>
</dbReference>
<dbReference type="RefSeq" id="WP_212657470.1">
    <property type="nucleotide sequence ID" value="NZ_JAGXTP010000001.1"/>
</dbReference>
<feature type="transmembrane region" description="Helical" evidence="1">
    <location>
        <begin position="204"/>
        <end position="231"/>
    </location>
</feature>